<feature type="compositionally biased region" description="Basic residues" evidence="1">
    <location>
        <begin position="33"/>
        <end position="47"/>
    </location>
</feature>
<sequence>MAGGTHLYYDFFGKEVPVALEGSSHCQVLIGARKVKSRSPKERRRSPHKDDLDGSYNNKTQKDPSPSTDIGVSDNSEGSPFCTQIQSILSQEGASLKTRHFICPSVTQLSSVDLNKGLSIEGLGRPQASQLIAMEEETKMATWNGLPVELKGLILEHLAYGAVAERRSKTSKSRSKRHDMGSYAVVCQQWQRFIEKINFSTLEISSAKDLSRFDEILQDPIRRSYLRRISLRIELAKYANKLAKVPETDHEQNENEIAFTQGIWNLFDILSKWTPSGQSMELELSAASPSDKNKYFGELGLDQDGNSRFFDHDLDFCFITAACEQVGRHGLPEVSVINSCQILRRNHRNISSRALLSIISSLPKLEEVRFEPWHQVDLEAQLEVDSDYARTFPFWPSHIKRISIFEHFDAFNNGPEAEWEDAESVDDNDADPTGGDIALPVLTDSAEEAGDVARTSCPSLGHNLGLLSLQAEEMAVSNVSDATAFFQGLLACKPVWNNLRRLALTSHTMIDGIDHDTVNGILRSIASAAKHMPALQVLELYKTDQFGGAVFRYSVEILSTTASWESTWDFQIGADVKAAWAEVAKKNTPHNITFLPEIRQSDYRGPYVFLDENLKTKDLIIHPASLEDMLSKKLDKCLACNGYCADPKSEEQMGRLNNA</sequence>
<dbReference type="AlphaFoldDB" id="A0A135UHJ4"/>
<evidence type="ECO:0000313" key="3">
    <source>
        <dbReference type="EMBL" id="KXH59848.1"/>
    </source>
</evidence>
<gene>
    <name evidence="3" type="ORF">CSAL01_05438</name>
</gene>
<evidence type="ECO:0000313" key="4">
    <source>
        <dbReference type="Proteomes" id="UP000070121"/>
    </source>
</evidence>
<dbReference type="InterPro" id="IPR046676">
    <property type="entry name" value="DUF6546"/>
</dbReference>
<feature type="compositionally biased region" description="Polar residues" evidence="1">
    <location>
        <begin position="55"/>
        <end position="77"/>
    </location>
</feature>
<name>A0A135UHJ4_9PEZI</name>
<reference evidence="3 4" key="1">
    <citation type="submission" date="2014-02" db="EMBL/GenBank/DDBJ databases">
        <title>The genome sequence of Colletotrichum salicis CBS 607.94.</title>
        <authorList>
            <person name="Baroncelli R."/>
            <person name="Thon M.R."/>
        </authorList>
    </citation>
    <scope>NUCLEOTIDE SEQUENCE [LARGE SCALE GENOMIC DNA]</scope>
    <source>
        <strain evidence="3 4">CBS 607.94</strain>
    </source>
</reference>
<feature type="domain" description="DUF6546" evidence="2">
    <location>
        <begin position="396"/>
        <end position="593"/>
    </location>
</feature>
<dbReference type="Pfam" id="PF20183">
    <property type="entry name" value="DUF6546"/>
    <property type="match status" value="1"/>
</dbReference>
<feature type="region of interest" description="Disordered" evidence="1">
    <location>
        <begin position="32"/>
        <end position="77"/>
    </location>
</feature>
<evidence type="ECO:0000259" key="2">
    <source>
        <dbReference type="Pfam" id="PF20183"/>
    </source>
</evidence>
<dbReference type="Proteomes" id="UP000070121">
    <property type="component" value="Unassembled WGS sequence"/>
</dbReference>
<accession>A0A135UHJ4</accession>
<organism evidence="3 4">
    <name type="scientific">Colletotrichum salicis</name>
    <dbReference type="NCBI Taxonomy" id="1209931"/>
    <lineage>
        <taxon>Eukaryota</taxon>
        <taxon>Fungi</taxon>
        <taxon>Dikarya</taxon>
        <taxon>Ascomycota</taxon>
        <taxon>Pezizomycotina</taxon>
        <taxon>Sordariomycetes</taxon>
        <taxon>Hypocreomycetidae</taxon>
        <taxon>Glomerellales</taxon>
        <taxon>Glomerellaceae</taxon>
        <taxon>Colletotrichum</taxon>
        <taxon>Colletotrichum acutatum species complex</taxon>
    </lineage>
</organism>
<dbReference type="OrthoDB" id="4802432at2759"/>
<keyword evidence="4" id="KW-1185">Reference proteome</keyword>
<dbReference type="STRING" id="1209931.A0A135UHJ4"/>
<evidence type="ECO:0000256" key="1">
    <source>
        <dbReference type="SAM" id="MobiDB-lite"/>
    </source>
</evidence>
<proteinExistence type="predicted"/>
<protein>
    <recommendedName>
        <fullName evidence="2">DUF6546 domain-containing protein</fullName>
    </recommendedName>
</protein>
<comment type="caution">
    <text evidence="3">The sequence shown here is derived from an EMBL/GenBank/DDBJ whole genome shotgun (WGS) entry which is preliminary data.</text>
</comment>
<dbReference type="EMBL" id="JFFI01001452">
    <property type="protein sequence ID" value="KXH59848.1"/>
    <property type="molecule type" value="Genomic_DNA"/>
</dbReference>